<reference evidence="1 2" key="1">
    <citation type="journal article" date="2019" name="G3 (Bethesda)">
        <title>Sequencing of a Wild Apple (Malus baccata) Genome Unravels the Differences Between Cultivated and Wild Apple Species Regarding Disease Resistance and Cold Tolerance.</title>
        <authorList>
            <person name="Chen X."/>
        </authorList>
    </citation>
    <scope>NUCLEOTIDE SEQUENCE [LARGE SCALE GENOMIC DNA]</scope>
    <source>
        <strain evidence="2">cv. Shandingzi</strain>
        <tissue evidence="1">Leaves</tissue>
    </source>
</reference>
<proteinExistence type="predicted"/>
<dbReference type="EMBL" id="VIEB01000426">
    <property type="protein sequence ID" value="TQD91268.1"/>
    <property type="molecule type" value="Genomic_DNA"/>
</dbReference>
<accession>A0A540LXW4</accession>
<protein>
    <submittedName>
        <fullName evidence="1">Uncharacterized protein</fullName>
    </submittedName>
</protein>
<organism evidence="1 2">
    <name type="scientific">Malus baccata</name>
    <name type="common">Siberian crab apple</name>
    <name type="synonym">Pyrus baccata</name>
    <dbReference type="NCBI Taxonomy" id="106549"/>
    <lineage>
        <taxon>Eukaryota</taxon>
        <taxon>Viridiplantae</taxon>
        <taxon>Streptophyta</taxon>
        <taxon>Embryophyta</taxon>
        <taxon>Tracheophyta</taxon>
        <taxon>Spermatophyta</taxon>
        <taxon>Magnoliopsida</taxon>
        <taxon>eudicotyledons</taxon>
        <taxon>Gunneridae</taxon>
        <taxon>Pentapetalae</taxon>
        <taxon>rosids</taxon>
        <taxon>fabids</taxon>
        <taxon>Rosales</taxon>
        <taxon>Rosaceae</taxon>
        <taxon>Amygdaloideae</taxon>
        <taxon>Maleae</taxon>
        <taxon>Malus</taxon>
    </lineage>
</organism>
<evidence type="ECO:0000313" key="2">
    <source>
        <dbReference type="Proteomes" id="UP000315295"/>
    </source>
</evidence>
<gene>
    <name evidence="1" type="ORF">C1H46_023141</name>
</gene>
<dbReference type="AlphaFoldDB" id="A0A540LXW4"/>
<sequence length="53" mass="6382">MMNHNSARRRNRQLALRNGTFVRRMIELAYLDSIIGYDDVQCVNQIRMDRRTL</sequence>
<evidence type="ECO:0000313" key="1">
    <source>
        <dbReference type="EMBL" id="TQD91268.1"/>
    </source>
</evidence>
<comment type="caution">
    <text evidence="1">The sequence shown here is derived from an EMBL/GenBank/DDBJ whole genome shotgun (WGS) entry which is preliminary data.</text>
</comment>
<name>A0A540LXW4_MALBA</name>
<keyword evidence="2" id="KW-1185">Reference proteome</keyword>
<dbReference type="Proteomes" id="UP000315295">
    <property type="component" value="Unassembled WGS sequence"/>
</dbReference>